<dbReference type="Pfam" id="PF07728">
    <property type="entry name" value="AAA_5"/>
    <property type="match status" value="1"/>
</dbReference>
<dbReference type="PANTHER" id="PTHR37291:SF1">
    <property type="entry name" value="TYPE IV METHYL-DIRECTED RESTRICTION ENZYME ECOKMCRB SUBUNIT"/>
    <property type="match status" value="1"/>
</dbReference>
<evidence type="ECO:0000313" key="3">
    <source>
        <dbReference type="EMBL" id="MBF6032366.1"/>
    </source>
</evidence>
<dbReference type="RefSeq" id="WP_194933449.1">
    <property type="nucleotide sequence ID" value="NZ_JACOPX010000002.1"/>
</dbReference>
<dbReference type="InterPro" id="IPR027417">
    <property type="entry name" value="P-loop_NTPase"/>
</dbReference>
<proteinExistence type="predicted"/>
<organism evidence="3 4">
    <name type="scientific">Pseudomonas neuropathica</name>
    <dbReference type="NCBI Taxonomy" id="2730425"/>
    <lineage>
        <taxon>Bacteria</taxon>
        <taxon>Pseudomonadati</taxon>
        <taxon>Pseudomonadota</taxon>
        <taxon>Gammaproteobacteria</taxon>
        <taxon>Pseudomonadales</taxon>
        <taxon>Pseudomonadaceae</taxon>
        <taxon>Pseudomonas</taxon>
    </lineage>
</organism>
<evidence type="ECO:0000256" key="1">
    <source>
        <dbReference type="SAM" id="MobiDB-lite"/>
    </source>
</evidence>
<dbReference type="PANTHER" id="PTHR37291">
    <property type="entry name" value="5-METHYLCYTOSINE-SPECIFIC RESTRICTION ENZYME B"/>
    <property type="match status" value="1"/>
</dbReference>
<gene>
    <name evidence="3" type="ORF">H8F23_03780</name>
</gene>
<dbReference type="InterPro" id="IPR052934">
    <property type="entry name" value="Methyl-DNA_Rec/Restrict_Enz"/>
</dbReference>
<reference evidence="3 4" key="1">
    <citation type="submission" date="2020-08" db="EMBL/GenBank/DDBJ databases">
        <title>Description of novel Pseudomonas species.</title>
        <authorList>
            <person name="Duman M."/>
            <person name="Mulet M."/>
            <person name="Altun S."/>
            <person name="Saticioglu I.B."/>
            <person name="Lalucat J."/>
            <person name="Garcia-Valdes E."/>
        </authorList>
    </citation>
    <scope>NUCLEOTIDE SEQUENCE [LARGE SCALE GENOMIC DNA]</scope>
    <source>
        <strain evidence="3 4">P155</strain>
    </source>
</reference>
<feature type="compositionally biased region" description="Acidic residues" evidence="1">
    <location>
        <begin position="318"/>
        <end position="329"/>
    </location>
</feature>
<feature type="domain" description="ATPase dynein-related AAA" evidence="2">
    <location>
        <begin position="500"/>
        <end position="630"/>
    </location>
</feature>
<accession>A0ABS0BD15</accession>
<name>A0ABS0BD15_9PSED</name>
<dbReference type="InterPro" id="IPR011704">
    <property type="entry name" value="ATPase_dyneun-rel_AAA"/>
</dbReference>
<dbReference type="Proteomes" id="UP000722111">
    <property type="component" value="Unassembled WGS sequence"/>
</dbReference>
<dbReference type="EMBL" id="JACOPX010000002">
    <property type="protein sequence ID" value="MBF6032366.1"/>
    <property type="molecule type" value="Genomic_DNA"/>
</dbReference>
<protein>
    <submittedName>
        <fullName evidence="3">AAA family ATPase</fullName>
    </submittedName>
</protein>
<dbReference type="Gene3D" id="3.40.50.300">
    <property type="entry name" value="P-loop containing nucleotide triphosphate hydrolases"/>
    <property type="match status" value="1"/>
</dbReference>
<evidence type="ECO:0000313" key="4">
    <source>
        <dbReference type="Proteomes" id="UP000722111"/>
    </source>
</evidence>
<comment type="caution">
    <text evidence="3">The sequence shown here is derived from an EMBL/GenBank/DDBJ whole genome shotgun (WGS) entry which is preliminary data.</text>
</comment>
<evidence type="ECO:0000259" key="2">
    <source>
        <dbReference type="Pfam" id="PF07728"/>
    </source>
</evidence>
<feature type="region of interest" description="Disordered" evidence="1">
    <location>
        <begin position="308"/>
        <end position="329"/>
    </location>
</feature>
<sequence length="793" mass="89407">MADYFTTEHFELLNKWIGQKRDESNPEQNQAYDDLKKAYEVTETWAKKLKTELFPMGRVEIRKRPTNQGNNFAGYNWAKIYPSSEAPKELAYTVGIDADDGFVVKIDTVGLDESGALRKAYLALRGPYNNSSPFITKMPTGDGLEKSLDQLVSWSIEAIRSFKLRYDEVVTKLNLGKTLSDEDLLKHFDSKPAFQTFRASWSPPDKALFCRLARAVHTAGLDWWHMNKGVQVRFGRKNPGSERAVGVLGVIRGTRTRKLSWTREMGVLTKLNREPLTEELVSKIETALTAERESLDDWLALETERPGLWPDQLRDDPVEQGDDADEDEVADSDAARFPINRIYYGPPGTGKTYELSKLLKREYEQAMTSVSKEEWQNQFVGEKAVGLTWWEAAAAALYHLGGKASVDTLLNHPFMKAIAVAKSANKNVRNTVWGALQYHTIESSETVKMSKRMAPAVFDKLPDSSWILAGDWEDAAADLKKLVDEYDAGPPSAEYIKRYSFVTFHQSYGYEEFVEGLRPVLNGDTETGEIHYEIRAGAFKDLCRKARLAPDQQFAMVIDEINRGNISKIFGELITLIEADKREGAVNAISVTLPYSGESFSVPANIDIIGTMNTADRSLALLDTALRRRFEFVPVMPDARDEPGAPLAGLRVSMGEQLVDVPRMLDAINQRIEMLYDRDHCIGHAYFTPLATVPDGDERFVALQQVFSTRILPLLEEYFFEDWQKIRLVLADNQKSPAASFVVEGQDQEDDLARLFGSDHGMYSYSTKRHYAVQEAAFSNPDAYIGIYLTLST</sequence>
<keyword evidence="4" id="KW-1185">Reference proteome</keyword>
<dbReference type="SUPFAM" id="SSF52540">
    <property type="entry name" value="P-loop containing nucleoside triphosphate hydrolases"/>
    <property type="match status" value="1"/>
</dbReference>